<evidence type="ECO:0000313" key="2">
    <source>
        <dbReference type="Proteomes" id="UP000003613"/>
    </source>
</evidence>
<comment type="caution">
    <text evidence="1">The sequence shown here is derived from an EMBL/GenBank/DDBJ whole genome shotgun (WGS) entry which is preliminary data.</text>
</comment>
<gene>
    <name evidence="1" type="ORF">MICAF_4320009</name>
</gene>
<reference evidence="1 2" key="1">
    <citation type="submission" date="2012-04" db="EMBL/GenBank/DDBJ databases">
        <authorList>
            <person name="Genoscope - CEA"/>
        </authorList>
    </citation>
    <scope>NUCLEOTIDE SEQUENCE [LARGE SCALE GENOMIC DNA]</scope>
    <source>
        <strain evidence="1 2">9807</strain>
    </source>
</reference>
<dbReference type="HOGENOM" id="CLU_206430_0_0_3"/>
<dbReference type="Proteomes" id="UP000003613">
    <property type="component" value="Unassembled WGS sequence"/>
</dbReference>
<proteinExistence type="predicted"/>
<protein>
    <submittedName>
        <fullName evidence="1">Similarity</fullName>
    </submittedName>
</protein>
<evidence type="ECO:0000313" key="1">
    <source>
        <dbReference type="EMBL" id="CCI18713.1"/>
    </source>
</evidence>
<accession>I4H9I9</accession>
<organism evidence="1 2">
    <name type="scientific">Microcystis aeruginosa PCC 9807</name>
    <dbReference type="NCBI Taxonomy" id="1160283"/>
    <lineage>
        <taxon>Bacteria</taxon>
        <taxon>Bacillati</taxon>
        <taxon>Cyanobacteriota</taxon>
        <taxon>Cyanophyceae</taxon>
        <taxon>Oscillatoriophycideae</taxon>
        <taxon>Chroococcales</taxon>
        <taxon>Microcystaceae</taxon>
        <taxon>Microcystis</taxon>
    </lineage>
</organism>
<dbReference type="AlphaFoldDB" id="I4H9I9"/>
<dbReference type="EMBL" id="CAIM01000371">
    <property type="protein sequence ID" value="CCI18713.1"/>
    <property type="molecule type" value="Genomic_DNA"/>
</dbReference>
<sequence>MARFVESLVLGGLITVNEEPITRVTREQWAKLKGKTDWEKVKGMSEAEIAKNALEDPDNPPLLADFFDEVVECAPVSLNP</sequence>
<name>I4H9I9_MICAE</name>